<dbReference type="InterPro" id="IPR023418">
    <property type="entry name" value="Thyroxine_BS"/>
</dbReference>
<dbReference type="PANTHER" id="PTHR10395">
    <property type="entry name" value="URICASE AND TRANSTHYRETIN-RELATED"/>
    <property type="match status" value="1"/>
</dbReference>
<dbReference type="InterPro" id="IPR023416">
    <property type="entry name" value="Transthyretin/HIU_hydrolase_d"/>
</dbReference>
<proteinExistence type="inferred from homology"/>
<dbReference type="NCBIfam" id="TIGR02962">
    <property type="entry name" value="hdxy_isourate"/>
    <property type="match status" value="1"/>
</dbReference>
<comment type="subunit">
    <text evidence="4 9">Homotetramer.</text>
</comment>
<dbReference type="InterPro" id="IPR036817">
    <property type="entry name" value="Transthyretin/HIU_hydrolase_sf"/>
</dbReference>
<organism evidence="11 12">
    <name type="scientific">Agarivorans aestuarii</name>
    <dbReference type="NCBI Taxonomy" id="1563703"/>
    <lineage>
        <taxon>Bacteria</taxon>
        <taxon>Pseudomonadati</taxon>
        <taxon>Pseudomonadota</taxon>
        <taxon>Gammaproteobacteria</taxon>
        <taxon>Alteromonadales</taxon>
        <taxon>Alteromonadaceae</taxon>
        <taxon>Agarivorans</taxon>
    </lineage>
</organism>
<comment type="function">
    <text evidence="2">Catalyzes the hydrolysis of 5-hydroxyisourate (HIU) to 2-oxo-4-hydroxy-4-carboxy-5-ureidoimidazoline (OHCU).</text>
</comment>
<evidence type="ECO:0000256" key="8">
    <source>
        <dbReference type="ARBA" id="ARBA00022801"/>
    </source>
</evidence>
<reference evidence="12" key="1">
    <citation type="submission" date="2023-07" db="EMBL/GenBank/DDBJ databases">
        <title>Draft genome sequence of Agarivorans aestuarii strain ZMCS4, a CAZymes producing bacteria isolated from the marine brown algae Clodostephus spongiosus.</title>
        <authorList>
            <person name="Lorente B."/>
            <person name="Cabral C."/>
            <person name="Frias J."/>
            <person name="Faria J."/>
            <person name="Toubarro D."/>
        </authorList>
    </citation>
    <scope>NUCLEOTIDE SEQUENCE [LARGE SCALE GENOMIC DNA]</scope>
    <source>
        <strain evidence="12">ZMCS4</strain>
    </source>
</reference>
<gene>
    <name evidence="11" type="primary">uraH</name>
    <name evidence="11" type="ORF">SNR37_001096</name>
</gene>
<comment type="caution">
    <text evidence="11">The sequence shown here is derived from an EMBL/GenBank/DDBJ whole genome shotgun (WGS) entry which is preliminary data.</text>
</comment>
<dbReference type="InterPro" id="IPR000895">
    <property type="entry name" value="Transthyretin/HIU_hydrolase"/>
</dbReference>
<dbReference type="EMBL" id="JAYDYW010000016">
    <property type="protein sequence ID" value="MEE1675769.1"/>
    <property type="molecule type" value="Genomic_DNA"/>
</dbReference>
<evidence type="ECO:0000256" key="5">
    <source>
        <dbReference type="ARBA" id="ARBA00012609"/>
    </source>
</evidence>
<dbReference type="InterPro" id="IPR014306">
    <property type="entry name" value="Hydroxyisourate_hydrolase"/>
</dbReference>
<evidence type="ECO:0000256" key="6">
    <source>
        <dbReference type="ARBA" id="ARBA00017539"/>
    </source>
</evidence>
<evidence type="ECO:0000259" key="10">
    <source>
        <dbReference type="Pfam" id="PF00576"/>
    </source>
</evidence>
<evidence type="ECO:0000256" key="4">
    <source>
        <dbReference type="ARBA" id="ARBA00011881"/>
    </source>
</evidence>
<keyword evidence="7 9" id="KW-0659">Purine metabolism</keyword>
<dbReference type="RefSeq" id="WP_329776555.1">
    <property type="nucleotide sequence ID" value="NZ_JAYDYW010000016.1"/>
</dbReference>
<dbReference type="EC" id="3.5.2.17" evidence="5 9"/>
<sequence length="108" mass="12251">MSTLSCHVLDTTCGQPAAGIAVEIYRFGESQSLAKGLTDQDGRFKFELLDLASDCYCLRFITEEYCLEHFKQCFFPLADVVFISDEQQAHYHIPLLLSTFSYSTYRGS</sequence>
<name>A0ABU7G9P4_9ALTE</name>
<keyword evidence="12" id="KW-1185">Reference proteome</keyword>
<evidence type="ECO:0000313" key="12">
    <source>
        <dbReference type="Proteomes" id="UP001310248"/>
    </source>
</evidence>
<dbReference type="PRINTS" id="PR00189">
    <property type="entry name" value="TRNSTHYRETIN"/>
</dbReference>
<comment type="catalytic activity">
    <reaction evidence="1 9">
        <text>5-hydroxyisourate + H2O = 5-hydroxy-2-oxo-4-ureido-2,5-dihydro-1H-imidazole-5-carboxylate + H(+)</text>
        <dbReference type="Rhea" id="RHEA:23736"/>
        <dbReference type="ChEBI" id="CHEBI:15377"/>
        <dbReference type="ChEBI" id="CHEBI:15378"/>
        <dbReference type="ChEBI" id="CHEBI:18072"/>
        <dbReference type="ChEBI" id="CHEBI:58639"/>
        <dbReference type="EC" id="3.5.2.17"/>
    </reaction>
</comment>
<dbReference type="Gene3D" id="2.60.40.180">
    <property type="entry name" value="Transthyretin/hydroxyisourate hydrolase domain"/>
    <property type="match status" value="1"/>
</dbReference>
<dbReference type="Proteomes" id="UP001310248">
    <property type="component" value="Unassembled WGS sequence"/>
</dbReference>
<reference evidence="11 12" key="2">
    <citation type="submission" date="2023-12" db="EMBL/GenBank/DDBJ databases">
        <authorList>
            <consortium name="Cladostephus spongiosus"/>
            <person name="Lorente B."/>
            <person name="Cabral C."/>
            <person name="Frias J."/>
            <person name="Faria J."/>
            <person name="Toubarro D."/>
        </authorList>
    </citation>
    <scope>NUCLEOTIDE SEQUENCE [LARGE SCALE GENOMIC DNA]</scope>
    <source>
        <strain evidence="11 12">ZMCS4</strain>
    </source>
</reference>
<evidence type="ECO:0000256" key="7">
    <source>
        <dbReference type="ARBA" id="ARBA00022631"/>
    </source>
</evidence>
<evidence type="ECO:0000256" key="1">
    <source>
        <dbReference type="ARBA" id="ARBA00001043"/>
    </source>
</evidence>
<accession>A0ABU7G9P4</accession>
<feature type="domain" description="Transthyretin/hydroxyisourate hydrolase" evidence="10">
    <location>
        <begin position="4"/>
        <end position="107"/>
    </location>
</feature>
<dbReference type="PANTHER" id="PTHR10395:SF7">
    <property type="entry name" value="5-HYDROXYISOURATE HYDROLASE"/>
    <property type="match status" value="1"/>
</dbReference>
<protein>
    <recommendedName>
        <fullName evidence="6 9">5-hydroxyisourate hydrolase</fullName>
        <shortName evidence="9">HIU hydrolase</shortName>
        <shortName evidence="9">HIUHase</shortName>
        <ecNumber evidence="5 9">3.5.2.17</ecNumber>
    </recommendedName>
</protein>
<dbReference type="GO" id="GO:0033971">
    <property type="term" value="F:hydroxyisourate hydrolase activity"/>
    <property type="evidence" value="ECO:0007669"/>
    <property type="project" value="UniProtKB-EC"/>
</dbReference>
<dbReference type="Pfam" id="PF00576">
    <property type="entry name" value="Transthyretin"/>
    <property type="match status" value="1"/>
</dbReference>
<dbReference type="PROSITE" id="PS00768">
    <property type="entry name" value="TRANSTHYRETIN_1"/>
    <property type="match status" value="1"/>
</dbReference>
<evidence type="ECO:0000313" key="11">
    <source>
        <dbReference type="EMBL" id="MEE1675769.1"/>
    </source>
</evidence>
<comment type="similarity">
    <text evidence="3 9">Belongs to the transthyretin family. 5-hydroxyisourate hydrolase subfamily.</text>
</comment>
<evidence type="ECO:0000256" key="9">
    <source>
        <dbReference type="RuleBase" id="RU361270"/>
    </source>
</evidence>
<evidence type="ECO:0000256" key="2">
    <source>
        <dbReference type="ARBA" id="ARBA00002704"/>
    </source>
</evidence>
<keyword evidence="8 9" id="KW-0378">Hydrolase</keyword>
<evidence type="ECO:0000256" key="3">
    <source>
        <dbReference type="ARBA" id="ARBA00009850"/>
    </source>
</evidence>
<dbReference type="CDD" id="cd05822">
    <property type="entry name" value="TLP_HIUase"/>
    <property type="match status" value="1"/>
</dbReference>
<dbReference type="SUPFAM" id="SSF49472">
    <property type="entry name" value="Transthyretin (synonym: prealbumin)"/>
    <property type="match status" value="1"/>
</dbReference>